<feature type="compositionally biased region" description="Low complexity" evidence="13">
    <location>
        <begin position="1320"/>
        <end position="1335"/>
    </location>
</feature>
<feature type="region of interest" description="Disordered" evidence="13">
    <location>
        <begin position="522"/>
        <end position="541"/>
    </location>
</feature>
<keyword evidence="4" id="KW-0479">Metal-binding</keyword>
<dbReference type="Gene3D" id="3.30.160.60">
    <property type="entry name" value="Classic Zinc Finger"/>
    <property type="match status" value="1"/>
</dbReference>
<feature type="compositionally biased region" description="Basic and acidic residues" evidence="13">
    <location>
        <begin position="1227"/>
        <end position="1237"/>
    </location>
</feature>
<feature type="region of interest" description="Disordered" evidence="13">
    <location>
        <begin position="962"/>
        <end position="1003"/>
    </location>
</feature>
<dbReference type="GO" id="GO:0005634">
    <property type="term" value="C:nucleus"/>
    <property type="evidence" value="ECO:0007669"/>
    <property type="project" value="TreeGrafter"/>
</dbReference>
<dbReference type="Pfam" id="PF12756">
    <property type="entry name" value="zf-C2H2_2"/>
    <property type="match status" value="2"/>
</dbReference>
<evidence type="ECO:0000259" key="14">
    <source>
        <dbReference type="PROSITE" id="PS50157"/>
    </source>
</evidence>
<comment type="similarity">
    <text evidence="1">Belongs to the teashirt C2H2-type zinc-finger protein family.</text>
</comment>
<evidence type="ECO:0000256" key="11">
    <source>
        <dbReference type="ARBA" id="ARBA00023242"/>
    </source>
</evidence>
<feature type="compositionally biased region" description="Low complexity" evidence="13">
    <location>
        <begin position="526"/>
        <end position="536"/>
    </location>
</feature>
<dbReference type="SMART" id="SM00355">
    <property type="entry name" value="ZnF_C2H2"/>
    <property type="match status" value="4"/>
</dbReference>
<feature type="region of interest" description="Disordered" evidence="13">
    <location>
        <begin position="1178"/>
        <end position="1381"/>
    </location>
</feature>
<evidence type="ECO:0000256" key="9">
    <source>
        <dbReference type="ARBA" id="ARBA00023125"/>
    </source>
</evidence>
<dbReference type="GO" id="GO:0008270">
    <property type="term" value="F:zinc ion binding"/>
    <property type="evidence" value="ECO:0007669"/>
    <property type="project" value="UniProtKB-KW"/>
</dbReference>
<evidence type="ECO:0000313" key="15">
    <source>
        <dbReference type="EMBL" id="CAD7447740.1"/>
    </source>
</evidence>
<keyword evidence="9" id="KW-0238">DNA-binding</keyword>
<keyword evidence="3" id="KW-0678">Repressor</keyword>
<reference evidence="15" key="1">
    <citation type="submission" date="2020-11" db="EMBL/GenBank/DDBJ databases">
        <authorList>
            <person name="Tran Van P."/>
        </authorList>
    </citation>
    <scope>NUCLEOTIDE SEQUENCE</scope>
</reference>
<keyword evidence="11" id="KW-0539">Nucleus</keyword>
<feature type="region of interest" description="Disordered" evidence="13">
    <location>
        <begin position="656"/>
        <end position="705"/>
    </location>
</feature>
<feature type="compositionally biased region" description="Gly residues" evidence="13">
    <location>
        <begin position="598"/>
        <end position="607"/>
    </location>
</feature>
<feature type="compositionally biased region" description="Low complexity" evidence="13">
    <location>
        <begin position="1356"/>
        <end position="1378"/>
    </location>
</feature>
<feature type="compositionally biased region" description="Low complexity" evidence="13">
    <location>
        <begin position="1444"/>
        <end position="1459"/>
    </location>
</feature>
<dbReference type="InterPro" id="IPR013087">
    <property type="entry name" value="Znf_C2H2_type"/>
</dbReference>
<dbReference type="PANTHER" id="PTHR12487:SF7">
    <property type="entry name" value="PROTEIN TEASHIRT-RELATED"/>
    <property type="match status" value="1"/>
</dbReference>
<gene>
    <name evidence="15" type="ORF">TBIB3V08_LOCUS10047</name>
</gene>
<evidence type="ECO:0000256" key="7">
    <source>
        <dbReference type="ARBA" id="ARBA00022833"/>
    </source>
</evidence>
<feature type="compositionally biased region" description="Polar residues" evidence="13">
    <location>
        <begin position="128"/>
        <end position="139"/>
    </location>
</feature>
<sequence length="1517" mass="160276">MRRPLEPPSRGTHKSLADCHKDQGPANQTWRLISTCKGATIGQGKDMERDTEEQSNRTTYRNTWGRQTNRLVDTECSEAVDWIFQRNVCAHMFRYCVFIGEGGEEGAGEGEVEGEAADSPGAGEDAASSVNSGAMSPSSEAGVGGAPLSRSATPTSPPPSSAATGIMLQQHEGSELLLQQHELDQDIPVAMLHDQLALSTRVLGLLLQQYEGTCASVATARGYLTTVATARGNLTTVATARWNLDTVATARGHWHEGTGLLLQQHEGTGLLMQQHEGTWLLLQQHEGSGLLDTPVQRCPSRDSRGSSVPRCPSRDSQCSERGIPRVALPPVSPVTASSAVLPPTLLPPHSAALAAYLGAAARAAPAPQAAHDVTSSRRATSWVRVPTRSLAMSPPPPPLRSPAELDSSTVLDFSTKRGICKPEQDNDSALNLSKPPTPVLPAESQLNSPLDLSVSSNRKRSLDASSPIPQTPSPQHHPPSSRKNSRMAAPSEYKPVVSPWTSPVVASHFPYFAAAVAAASSLSPKNNSSHNTSNHGHSVDNPLWNGKMKMSHDGKMGNSGTHFGGMPTPSDATKALEKMSELSKLGGEDLFRSSSNNVGGGGGGGGSSNRHSAWQSHWLNKGAEQAKDVLKCVWCKQSFPSLAAMTAHMKEAKHCGVNVPPPQIQPPPPPPPPQQQHQPPTSSPSLSVNSGGGGHQSGGNKPSSADLNLLIKETMPLPRKLVRGQDVWLGKGAEQTRQILKCMWCGQSFRSLAEMTSHMQQTQHYTNIISQEQIISWKSADDGGKPGGGNTPGGGGGGSGGGAASSHVSAVLTCKVCDQAFSSLKELSNHMVKNSHYKEHIMRSITESGGRRRQTREKRKKSLPVRKLLELERAQHELKNGEGGMMVGGGGKIGREPPTTGRITCEKCGEKIETSIFVDHIRQCVGGGSIGTNQRNLLKSALLSSNIIPPDNPLPIAERDCRKSSCEEPVPPTTPRHHRSPSIATDLSNKEGNGTAAAGDTSSPSVLNAIEKLIEKSFDSRARHGAAGFGGGPGGVGASPIGSSILKRLGIDESVDYTKPLVDPQTMNLLRSYHHHQQQNQHHQYRRERSGSESSSISERGIGRGDALTPDRKAEICSEQRLPTSSFSPRTTPEKRIQTPPSHNDHIGEDAIKKEVITDDEREVLCKETRREVIVKKEEVEEAEEDEDDKGSFHSGGGGGRHRRGEDVPLAPSNSGVHESLEEEGEDRQNGHTDSGRRSHGSVGMHSPGTMSPRQQVPLVEAVNVPPSSPCRNSVGSPASSDRSGTPRSTTSAEKKPSSLGALSSMFDNLSGVGGGTTSGAGESATSSGGRSTSSHPLAALQKLCDKTERHGGGSRSASSSSASGSGGHASSSTSSQAGAGGTTPGAILAFSWACNDAVMTADSIMKCAFCDTPFISKGAYRHHLSKMHFVKDGAIPDPVALKAQAQQGSSTSVSASGSKAHNTSGIAGGANSVSGNSSAPSSSGKSPQQQLNFEESPHSKFLKYTELAKQLSSKYV</sequence>
<dbReference type="Pfam" id="PF13912">
    <property type="entry name" value="zf-C2H2_6"/>
    <property type="match status" value="1"/>
</dbReference>
<proteinExistence type="inferred from homology"/>
<protein>
    <recommendedName>
        <fullName evidence="14">C2H2-type domain-containing protein</fullName>
    </recommendedName>
</protein>
<evidence type="ECO:0000256" key="4">
    <source>
        <dbReference type="ARBA" id="ARBA00022723"/>
    </source>
</evidence>
<keyword evidence="2" id="KW-0217">Developmental protein</keyword>
<feature type="region of interest" description="Disordered" evidence="13">
    <location>
        <begin position="778"/>
        <end position="804"/>
    </location>
</feature>
<feature type="compositionally biased region" description="Polar residues" evidence="13">
    <location>
        <begin position="444"/>
        <end position="456"/>
    </location>
</feature>
<dbReference type="PROSITE" id="PS00028">
    <property type="entry name" value="ZINC_FINGER_C2H2_1"/>
    <property type="match status" value="4"/>
</dbReference>
<dbReference type="PROSITE" id="PS50157">
    <property type="entry name" value="ZINC_FINGER_C2H2_2"/>
    <property type="match status" value="2"/>
</dbReference>
<keyword evidence="8" id="KW-0805">Transcription regulation</keyword>
<feature type="compositionally biased region" description="Pro residues" evidence="13">
    <location>
        <begin position="659"/>
        <end position="674"/>
    </location>
</feature>
<dbReference type="PANTHER" id="PTHR12487">
    <property type="entry name" value="TEASHIRT-RELATED"/>
    <property type="match status" value="1"/>
</dbReference>
<organism evidence="15">
    <name type="scientific">Timema bartmani</name>
    <dbReference type="NCBI Taxonomy" id="61472"/>
    <lineage>
        <taxon>Eukaryota</taxon>
        <taxon>Metazoa</taxon>
        <taxon>Ecdysozoa</taxon>
        <taxon>Arthropoda</taxon>
        <taxon>Hexapoda</taxon>
        <taxon>Insecta</taxon>
        <taxon>Pterygota</taxon>
        <taxon>Neoptera</taxon>
        <taxon>Polyneoptera</taxon>
        <taxon>Phasmatodea</taxon>
        <taxon>Timematodea</taxon>
        <taxon>Timematoidea</taxon>
        <taxon>Timematidae</taxon>
        <taxon>Timema</taxon>
    </lineage>
</organism>
<dbReference type="GO" id="GO:0003677">
    <property type="term" value="F:DNA binding"/>
    <property type="evidence" value="ECO:0007669"/>
    <property type="project" value="UniProtKB-KW"/>
</dbReference>
<keyword evidence="5" id="KW-0677">Repeat</keyword>
<feature type="domain" description="C2H2-type" evidence="14">
    <location>
        <begin position="740"/>
        <end position="764"/>
    </location>
</feature>
<feature type="compositionally biased region" description="Basic and acidic residues" evidence="13">
    <location>
        <begin position="1109"/>
        <end position="1118"/>
    </location>
</feature>
<feature type="compositionally biased region" description="Low complexity" evidence="13">
    <location>
        <begin position="1470"/>
        <end position="1487"/>
    </location>
</feature>
<feature type="region of interest" description="Disordered" evidence="13">
    <location>
        <begin position="293"/>
        <end position="320"/>
    </location>
</feature>
<keyword evidence="7" id="KW-0862">Zinc</keyword>
<evidence type="ECO:0000256" key="3">
    <source>
        <dbReference type="ARBA" id="ARBA00022491"/>
    </source>
</evidence>
<dbReference type="InterPro" id="IPR041661">
    <property type="entry name" value="ZN622/Rei1/Reh1_Znf-C2H2"/>
</dbReference>
<feature type="region of interest" description="Disordered" evidence="13">
    <location>
        <begin position="106"/>
        <end position="164"/>
    </location>
</feature>
<feature type="compositionally biased region" description="Polar residues" evidence="13">
    <location>
        <begin position="982"/>
        <end position="992"/>
    </location>
</feature>
<feature type="compositionally biased region" description="Basic and acidic residues" evidence="13">
    <location>
        <begin position="1132"/>
        <end position="1147"/>
    </location>
</feature>
<feature type="region of interest" description="Disordered" evidence="13">
    <location>
        <begin position="368"/>
        <end position="406"/>
    </location>
</feature>
<keyword evidence="6 12" id="KW-0863">Zinc-finger</keyword>
<feature type="domain" description="C2H2-type" evidence="14">
    <location>
        <begin position="812"/>
        <end position="841"/>
    </location>
</feature>
<dbReference type="EMBL" id="OD569189">
    <property type="protein sequence ID" value="CAD7447740.1"/>
    <property type="molecule type" value="Genomic_DNA"/>
</dbReference>
<evidence type="ECO:0000256" key="5">
    <source>
        <dbReference type="ARBA" id="ARBA00022737"/>
    </source>
</evidence>
<feature type="region of interest" description="Disordered" evidence="13">
    <location>
        <begin position="1"/>
        <end position="24"/>
    </location>
</feature>
<evidence type="ECO:0000256" key="13">
    <source>
        <dbReference type="SAM" id="MobiDB-lite"/>
    </source>
</evidence>
<feature type="compositionally biased region" description="Gly residues" evidence="13">
    <location>
        <begin position="785"/>
        <end position="803"/>
    </location>
</feature>
<evidence type="ECO:0000256" key="6">
    <source>
        <dbReference type="ARBA" id="ARBA00022771"/>
    </source>
</evidence>
<feature type="region of interest" description="Disordered" evidence="13">
    <location>
        <begin position="419"/>
        <end position="490"/>
    </location>
</feature>
<feature type="compositionally biased region" description="Polar residues" evidence="13">
    <location>
        <begin position="1121"/>
        <end position="1131"/>
    </location>
</feature>
<feature type="region of interest" description="Disordered" evidence="13">
    <location>
        <begin position="1075"/>
        <end position="1147"/>
    </location>
</feature>
<evidence type="ECO:0000256" key="8">
    <source>
        <dbReference type="ARBA" id="ARBA00023015"/>
    </source>
</evidence>
<evidence type="ECO:0000256" key="10">
    <source>
        <dbReference type="ARBA" id="ARBA00023163"/>
    </source>
</evidence>
<dbReference type="InterPro" id="IPR027008">
    <property type="entry name" value="Teashirt_fam"/>
</dbReference>
<name>A0A7R9I4U6_9NEOP</name>
<feature type="compositionally biased region" description="Acidic residues" evidence="13">
    <location>
        <begin position="106"/>
        <end position="116"/>
    </location>
</feature>
<dbReference type="GO" id="GO:0000981">
    <property type="term" value="F:DNA-binding transcription factor activity, RNA polymerase II-specific"/>
    <property type="evidence" value="ECO:0007669"/>
    <property type="project" value="TreeGrafter"/>
</dbReference>
<evidence type="ECO:0000256" key="1">
    <source>
        <dbReference type="ARBA" id="ARBA00007158"/>
    </source>
</evidence>
<evidence type="ECO:0000256" key="12">
    <source>
        <dbReference type="PROSITE-ProRule" id="PRU00042"/>
    </source>
</evidence>
<feature type="region of interest" description="Disordered" evidence="13">
    <location>
        <begin position="842"/>
        <end position="862"/>
    </location>
</feature>
<feature type="region of interest" description="Disordered" evidence="13">
    <location>
        <begin position="1443"/>
        <end position="1498"/>
    </location>
</feature>
<feature type="compositionally biased region" description="Basic residues" evidence="13">
    <location>
        <begin position="851"/>
        <end position="862"/>
    </location>
</feature>
<feature type="region of interest" description="Disordered" evidence="13">
    <location>
        <begin position="588"/>
        <end position="612"/>
    </location>
</feature>
<accession>A0A7R9I4U6</accession>
<feature type="compositionally biased region" description="Polar residues" evidence="13">
    <location>
        <begin position="1270"/>
        <end position="1292"/>
    </location>
</feature>
<feature type="compositionally biased region" description="Acidic residues" evidence="13">
    <location>
        <begin position="1180"/>
        <end position="1189"/>
    </location>
</feature>
<keyword evidence="10" id="KW-0804">Transcription</keyword>
<evidence type="ECO:0000256" key="2">
    <source>
        <dbReference type="ARBA" id="ARBA00022473"/>
    </source>
</evidence>